<name>A0ACC3BW19_PYRYE</name>
<keyword evidence="2" id="KW-1185">Reference proteome</keyword>
<dbReference type="EMBL" id="CM020618">
    <property type="protein sequence ID" value="KAK1862204.1"/>
    <property type="molecule type" value="Genomic_DNA"/>
</dbReference>
<reference evidence="1" key="1">
    <citation type="submission" date="2019-11" db="EMBL/GenBank/DDBJ databases">
        <title>Nori genome reveals adaptations in red seaweeds to the harsh intertidal environment.</title>
        <authorList>
            <person name="Wang D."/>
            <person name="Mao Y."/>
        </authorList>
    </citation>
    <scope>NUCLEOTIDE SEQUENCE</scope>
    <source>
        <tissue evidence="1">Gametophyte</tissue>
    </source>
</reference>
<accession>A0ACC3BW19</accession>
<gene>
    <name evidence="1" type="ORF">I4F81_004779</name>
</gene>
<evidence type="ECO:0000313" key="1">
    <source>
        <dbReference type="EMBL" id="KAK1862204.1"/>
    </source>
</evidence>
<dbReference type="Proteomes" id="UP000798662">
    <property type="component" value="Chromosome 1"/>
</dbReference>
<proteinExistence type="predicted"/>
<protein>
    <submittedName>
        <fullName evidence="1">Uncharacterized protein</fullName>
    </submittedName>
</protein>
<sequence length="689" mass="74517">MLGDGPLLHNGCPTLTRYHGGQGPLADEQMAWLWGALSRPARMECMAVDGGSRACVSVALGATALSVVRERVGRVIRSMVLAGGVRDFFAQTRDTMRTCCYCPRSFSSSLRRARHIAATHPDKDRLLPPPGWREPTAPNRQGALAGARSEAVDAMATAAAAVAVNEEVDGRAVDSDEDDDIPALVTYDEEEGDLGLESDSEDEAHPDGTNDGEDATRTRDDGMERWSLALGRLQLPRMTGSVSARIAAVYAAMPEADEAVPCVDPALAERPNFFDTPALELLLRFIVTCGGGGMSKPDQLVLAKVLLAIVPDQDGQMGVANLHDKLATPHSLVTAVCREEARVLADRSWTRVLLSVGDGLYNYDHRDTLDCAIKALRNADDVQLVGEALPPGPDGDRRLSLTMYSDLFLEEQADVQRIYGPDAKVLGNRLHADEAVISWNGTYYVYPIRIFVVNARGGSGACETIGLISHIPKVVGNGKNDRTRQKVSDERNELLQRCLTLVLRRLIHASEHGTRVELSGHSSVLLLPRVVGIVVDQVQEREMMGLMGHQCTFNCKHCVVRRDESCTLRGEAAIPRPVVATTEALLSATLSRMDGGRSRVRVALANDCSALPFVFVLGAVHGLGTGSARLYDVVSFDTLHVWKLGVSRTLTQDPPAMLAAVCDGQSALHGSEQDTLDVLNLRGFELGRL</sequence>
<comment type="caution">
    <text evidence="1">The sequence shown here is derived from an EMBL/GenBank/DDBJ whole genome shotgun (WGS) entry which is preliminary data.</text>
</comment>
<organism evidence="1 2">
    <name type="scientific">Pyropia yezoensis</name>
    <name type="common">Susabi-nori</name>
    <name type="synonym">Porphyra yezoensis</name>
    <dbReference type="NCBI Taxonomy" id="2788"/>
    <lineage>
        <taxon>Eukaryota</taxon>
        <taxon>Rhodophyta</taxon>
        <taxon>Bangiophyceae</taxon>
        <taxon>Bangiales</taxon>
        <taxon>Bangiaceae</taxon>
        <taxon>Pyropia</taxon>
    </lineage>
</organism>
<evidence type="ECO:0000313" key="2">
    <source>
        <dbReference type="Proteomes" id="UP000798662"/>
    </source>
</evidence>